<name>A0A221KJS7_VITFI</name>
<dbReference type="Proteomes" id="UP000199729">
    <property type="component" value="Plasmid pVF1"/>
</dbReference>
<keyword evidence="2" id="KW-1185">Reference proteome</keyword>
<reference evidence="1 2" key="1">
    <citation type="submission" date="2017-07" db="EMBL/GenBank/DDBJ databases">
        <title>Complete Genome Sequence of the cosmetic ferment Vitreoscilla filiformis (ATCC15551).</title>
        <authorList>
            <person name="Contreras S."/>
            <person name="Sagory-Zalkind P."/>
            <person name="Blanquart H."/>
            <person name="Iltis A."/>
            <person name="Morand S.C."/>
        </authorList>
    </citation>
    <scope>NUCLEOTIDE SEQUENCE [LARGE SCALE GENOMIC DNA]</scope>
    <source>
        <strain evidence="1 2">ATCC 15551</strain>
        <plasmid evidence="2">Plasmid pvf1</plasmid>
    </source>
</reference>
<dbReference type="GO" id="GO:0004519">
    <property type="term" value="F:endonuclease activity"/>
    <property type="evidence" value="ECO:0007669"/>
    <property type="project" value="InterPro"/>
</dbReference>
<protein>
    <submittedName>
        <fullName evidence="1">CRISPR-associated protein Csy4</fullName>
    </submittedName>
</protein>
<dbReference type="KEGG" id="vff:VITFI_CDS3489"/>
<dbReference type="RefSeq" id="WP_089418411.1">
    <property type="nucleotide sequence ID" value="NZ_CP022424.1"/>
</dbReference>
<keyword evidence="1" id="KW-0614">Plasmid</keyword>
<dbReference type="InterPro" id="IPR013396">
    <property type="entry name" value="CRISPR-assoc_prot_Csy4"/>
</dbReference>
<evidence type="ECO:0000313" key="2">
    <source>
        <dbReference type="Proteomes" id="UP000199729"/>
    </source>
</evidence>
<dbReference type="Pfam" id="PF09618">
    <property type="entry name" value="Cas_Csy4"/>
    <property type="match status" value="1"/>
</dbReference>
<gene>
    <name evidence="1" type="ORF">VITFI_CDS3489</name>
</gene>
<dbReference type="OrthoDB" id="259831at2"/>
<geneLocation type="plasmid" evidence="2">
    <name>pvf1</name>
</geneLocation>
<dbReference type="NCBIfam" id="TIGR02563">
    <property type="entry name" value="cas_Csy4"/>
    <property type="match status" value="1"/>
</dbReference>
<organism evidence="1 2">
    <name type="scientific">Vitreoscilla filiformis</name>
    <dbReference type="NCBI Taxonomy" id="63"/>
    <lineage>
        <taxon>Bacteria</taxon>
        <taxon>Pseudomonadati</taxon>
        <taxon>Pseudomonadota</taxon>
        <taxon>Betaproteobacteria</taxon>
        <taxon>Neisseriales</taxon>
        <taxon>Neisseriaceae</taxon>
        <taxon>Vitreoscilla</taxon>
    </lineage>
</organism>
<evidence type="ECO:0000313" key="1">
    <source>
        <dbReference type="EMBL" id="ASM79266.1"/>
    </source>
</evidence>
<proteinExistence type="predicted"/>
<dbReference type="AlphaFoldDB" id="A0A221KJS7"/>
<dbReference type="GO" id="GO:0043571">
    <property type="term" value="P:maintenance of CRISPR repeat elements"/>
    <property type="evidence" value="ECO:0007669"/>
    <property type="project" value="InterPro"/>
</dbReference>
<dbReference type="EMBL" id="CP022424">
    <property type="protein sequence ID" value="ASM79266.1"/>
    <property type="molecule type" value="Genomic_DNA"/>
</dbReference>
<dbReference type="CDD" id="cd09739">
    <property type="entry name" value="Cas6_I-F"/>
    <property type="match status" value="1"/>
</dbReference>
<dbReference type="Gene3D" id="3.30.70.2540">
    <property type="entry name" value="CRISPR-associated endoribonuclease Cas6/Csy4"/>
    <property type="match status" value="1"/>
</dbReference>
<dbReference type="InterPro" id="IPR042564">
    <property type="entry name" value="CRISPR-Cas6/Csy4_sf"/>
</dbReference>
<accession>A0A221KJS7</accession>
<sequence>MCTYYLDLVLEPDPEFGAPMLMAALYAKLHRALVAVESTTPLGAVGVSFPLHDDARPTLGTCMRLHGSEAALAALMSTPWLRGVRDHLAQAQPTPQPVPLEKLQGYRVVSRVQVHSSPERQRRRLMRRQGVDEREAVQRIPNDVVQRCDLPFVSLASASTGQVFKLFVRHGTLQAQAVEGRFNAYGLSQQGATVPWF</sequence>